<dbReference type="GO" id="GO:0000155">
    <property type="term" value="F:phosphorelay sensor kinase activity"/>
    <property type="evidence" value="ECO:0007669"/>
    <property type="project" value="InterPro"/>
</dbReference>
<dbReference type="PROSITE" id="PS50109">
    <property type="entry name" value="HIS_KIN"/>
    <property type="match status" value="1"/>
</dbReference>
<keyword evidence="4" id="KW-1003">Cell membrane</keyword>
<comment type="subcellular location">
    <subcellularLocation>
        <location evidence="2">Cell membrane</location>
        <topology evidence="2">Multi-pass membrane protein</topology>
    </subcellularLocation>
</comment>
<protein>
    <recommendedName>
        <fullName evidence="3">histidine kinase</fullName>
        <ecNumber evidence="3">2.7.13.3</ecNumber>
    </recommendedName>
</protein>
<dbReference type="STRING" id="29495.EA26_16695"/>
<evidence type="ECO:0000256" key="2">
    <source>
        <dbReference type="ARBA" id="ARBA00004651"/>
    </source>
</evidence>
<dbReference type="Proteomes" id="UP000029994">
    <property type="component" value="Unassembled WGS sequence"/>
</dbReference>
<evidence type="ECO:0000256" key="9">
    <source>
        <dbReference type="ARBA" id="ARBA00022840"/>
    </source>
</evidence>
<dbReference type="SMART" id="SM00387">
    <property type="entry name" value="HATPase_c"/>
    <property type="match status" value="1"/>
</dbReference>
<keyword evidence="5" id="KW-0597">Phosphoprotein</keyword>
<dbReference type="eggNOG" id="COG2205">
    <property type="taxonomic scope" value="Bacteria"/>
</dbReference>
<dbReference type="SUPFAM" id="SSF55874">
    <property type="entry name" value="ATPase domain of HSP90 chaperone/DNA topoisomerase II/histidine kinase"/>
    <property type="match status" value="1"/>
</dbReference>
<dbReference type="GeneID" id="43684716"/>
<name>A0A099LMG8_9VIBR</name>
<proteinExistence type="predicted"/>
<keyword evidence="6" id="KW-0808">Transferase</keyword>
<evidence type="ECO:0000313" key="13">
    <source>
        <dbReference type="EMBL" id="KGK08864.1"/>
    </source>
</evidence>
<organism evidence="13 14">
    <name type="scientific">Vibrio navarrensis</name>
    <dbReference type="NCBI Taxonomy" id="29495"/>
    <lineage>
        <taxon>Bacteria</taxon>
        <taxon>Pseudomonadati</taxon>
        <taxon>Pseudomonadota</taxon>
        <taxon>Gammaproteobacteria</taxon>
        <taxon>Vibrionales</taxon>
        <taxon>Vibrionaceae</taxon>
        <taxon>Vibrio</taxon>
    </lineage>
</organism>
<dbReference type="Gene3D" id="3.30.565.10">
    <property type="entry name" value="Histidine kinase-like ATPase, C-terminal domain"/>
    <property type="match status" value="1"/>
</dbReference>
<dbReference type="RefSeq" id="WP_039430053.1">
    <property type="nucleotide sequence ID" value="NZ_CP061845.1"/>
</dbReference>
<dbReference type="Gene3D" id="1.10.287.130">
    <property type="match status" value="1"/>
</dbReference>
<dbReference type="PRINTS" id="PR00344">
    <property type="entry name" value="BCTRLSENSOR"/>
</dbReference>
<evidence type="ECO:0000256" key="5">
    <source>
        <dbReference type="ARBA" id="ARBA00022553"/>
    </source>
</evidence>
<dbReference type="SMART" id="SM00388">
    <property type="entry name" value="HisKA"/>
    <property type="match status" value="1"/>
</dbReference>
<dbReference type="InterPro" id="IPR050980">
    <property type="entry name" value="2C_sensor_his_kinase"/>
</dbReference>
<reference evidence="13 14" key="1">
    <citation type="submission" date="2014-04" db="EMBL/GenBank/DDBJ databases">
        <title>Genome sequencing of Vibrio navarrensis strains.</title>
        <authorList>
            <person name="Gladney L.M."/>
            <person name="Katz L.S."/>
            <person name="Marino-Ramirez L."/>
            <person name="Jordan I.K."/>
        </authorList>
    </citation>
    <scope>NUCLEOTIDE SEQUENCE [LARGE SCALE GENOMIC DNA]</scope>
    <source>
        <strain evidence="13 14">ATCC 51183</strain>
    </source>
</reference>
<evidence type="ECO:0000259" key="11">
    <source>
        <dbReference type="PROSITE" id="PS50109"/>
    </source>
</evidence>
<dbReference type="CDD" id="cd00082">
    <property type="entry name" value="HisKA"/>
    <property type="match status" value="1"/>
</dbReference>
<dbReference type="CDD" id="cd06225">
    <property type="entry name" value="HAMP"/>
    <property type="match status" value="1"/>
</dbReference>
<sequence length="540" mass="61825">MIRAFFILWLAVFLPIVLLIIPTDFNPVQQLSRNVSEDFYKPVYGTNFELLSKRLHQAPEEQWPSIIDNYARHFSYPLRLDDLQRYRETPSIYRSLQQGKLTFQYGDPMALIQRVSGSDKVIYFAINEPSEMSILNQAKGTLYLAGEDLQRYPRSEWKANLEQQNRQIPLELSLLTDDELPEAARDKLRKTPGQIISYVSQDDHIALLSPVVPGVWLHVEDNITAQTQMKLTTAIGGFFFLCISAALVMWVYPLWRDLKRLVKTANEFGQGVLSKRATTSKLSVVSQLGDSFNKMADNVEKLIAGQRALTNAVAHDLRTPLYRLRFAFEMLEDDEIAESQKEKYRKVIHSSIEDLDHLINQTLLLSRYNRMADISHFTHFEFAQDLKEEVEHFRLEYPHLQVQVDIAASLLQHAFFIDKKALLRAVKNLLSNAARFAQKDIHISLKDNLQSYQLVVEDDGQGIAPEQAERVFEPFTQIDNQERSSEKGHGLGLAIVRQIICLHQGSARVVASRLGGARFELDWPKNLSALNVTKMDTLSP</sequence>
<dbReference type="InterPro" id="IPR004358">
    <property type="entry name" value="Sig_transdc_His_kin-like_C"/>
</dbReference>
<evidence type="ECO:0000256" key="1">
    <source>
        <dbReference type="ARBA" id="ARBA00000085"/>
    </source>
</evidence>
<dbReference type="Pfam" id="PF00512">
    <property type="entry name" value="HisKA"/>
    <property type="match status" value="1"/>
</dbReference>
<evidence type="ECO:0000256" key="4">
    <source>
        <dbReference type="ARBA" id="ARBA00022475"/>
    </source>
</evidence>
<dbReference type="GO" id="GO:0005524">
    <property type="term" value="F:ATP binding"/>
    <property type="evidence" value="ECO:0007669"/>
    <property type="project" value="UniProtKB-KW"/>
</dbReference>
<comment type="catalytic activity">
    <reaction evidence="1">
        <text>ATP + protein L-histidine = ADP + protein N-phospho-L-histidine.</text>
        <dbReference type="EC" id="2.7.13.3"/>
    </reaction>
</comment>
<dbReference type="PANTHER" id="PTHR44936">
    <property type="entry name" value="SENSOR PROTEIN CREC"/>
    <property type="match status" value="1"/>
</dbReference>
<dbReference type="Pfam" id="PF02518">
    <property type="entry name" value="HATPase_c"/>
    <property type="match status" value="1"/>
</dbReference>
<dbReference type="PANTHER" id="PTHR44936:SF10">
    <property type="entry name" value="SENSOR PROTEIN RSTB"/>
    <property type="match status" value="1"/>
</dbReference>
<keyword evidence="10" id="KW-0472">Membrane</keyword>
<evidence type="ECO:0000259" key="12">
    <source>
        <dbReference type="PROSITE" id="PS50885"/>
    </source>
</evidence>
<dbReference type="AlphaFoldDB" id="A0A099LMG8"/>
<dbReference type="Gene3D" id="6.10.340.10">
    <property type="match status" value="1"/>
</dbReference>
<dbReference type="InterPro" id="IPR003661">
    <property type="entry name" value="HisK_dim/P_dom"/>
</dbReference>
<evidence type="ECO:0000256" key="3">
    <source>
        <dbReference type="ARBA" id="ARBA00012438"/>
    </source>
</evidence>
<evidence type="ECO:0000256" key="8">
    <source>
        <dbReference type="ARBA" id="ARBA00022777"/>
    </source>
</evidence>
<comment type="caution">
    <text evidence="13">The sequence shown here is derived from an EMBL/GenBank/DDBJ whole genome shotgun (WGS) entry which is preliminary data.</text>
</comment>
<keyword evidence="7" id="KW-0547">Nucleotide-binding</keyword>
<dbReference type="InterPro" id="IPR003594">
    <property type="entry name" value="HATPase_dom"/>
</dbReference>
<feature type="domain" description="Histidine kinase" evidence="11">
    <location>
        <begin position="312"/>
        <end position="527"/>
    </location>
</feature>
<dbReference type="InterPro" id="IPR005467">
    <property type="entry name" value="His_kinase_dom"/>
</dbReference>
<feature type="domain" description="HAMP" evidence="12">
    <location>
        <begin position="252"/>
        <end position="304"/>
    </location>
</feature>
<dbReference type="InterPro" id="IPR003660">
    <property type="entry name" value="HAMP_dom"/>
</dbReference>
<keyword evidence="14" id="KW-1185">Reference proteome</keyword>
<keyword evidence="8 13" id="KW-0418">Kinase</keyword>
<dbReference type="InterPro" id="IPR036890">
    <property type="entry name" value="HATPase_C_sf"/>
</dbReference>
<dbReference type="SUPFAM" id="SSF47384">
    <property type="entry name" value="Homodimeric domain of signal transducing histidine kinase"/>
    <property type="match status" value="1"/>
</dbReference>
<gene>
    <name evidence="13" type="ORF">EA26_16695</name>
</gene>
<dbReference type="InterPro" id="IPR036097">
    <property type="entry name" value="HisK_dim/P_sf"/>
</dbReference>
<keyword evidence="9" id="KW-0067">ATP-binding</keyword>
<evidence type="ECO:0000256" key="6">
    <source>
        <dbReference type="ARBA" id="ARBA00022679"/>
    </source>
</evidence>
<dbReference type="PROSITE" id="PS50885">
    <property type="entry name" value="HAMP"/>
    <property type="match status" value="1"/>
</dbReference>
<dbReference type="GO" id="GO:0005886">
    <property type="term" value="C:plasma membrane"/>
    <property type="evidence" value="ECO:0007669"/>
    <property type="project" value="UniProtKB-SubCell"/>
</dbReference>
<accession>A0A099LMG8</accession>
<dbReference type="SMART" id="SM00304">
    <property type="entry name" value="HAMP"/>
    <property type="match status" value="1"/>
</dbReference>
<evidence type="ECO:0000313" key="14">
    <source>
        <dbReference type="Proteomes" id="UP000029994"/>
    </source>
</evidence>
<dbReference type="EMBL" id="JMCG01000002">
    <property type="protein sequence ID" value="KGK08864.1"/>
    <property type="molecule type" value="Genomic_DNA"/>
</dbReference>
<keyword evidence="10" id="KW-1133">Transmembrane helix</keyword>
<evidence type="ECO:0000256" key="7">
    <source>
        <dbReference type="ARBA" id="ARBA00022741"/>
    </source>
</evidence>
<dbReference type="EC" id="2.7.13.3" evidence="3"/>
<keyword evidence="10" id="KW-0812">Transmembrane</keyword>
<feature type="transmembrane region" description="Helical" evidence="10">
    <location>
        <begin position="234"/>
        <end position="255"/>
    </location>
</feature>
<evidence type="ECO:0000256" key="10">
    <source>
        <dbReference type="SAM" id="Phobius"/>
    </source>
</evidence>